<reference evidence="2 3" key="1">
    <citation type="submission" date="2016-10" db="EMBL/GenBank/DDBJ databases">
        <title>Genome sequence of the basidiomycete white-rot fungus Trametes pubescens.</title>
        <authorList>
            <person name="Makela M.R."/>
            <person name="Granchi Z."/>
            <person name="Peng M."/>
            <person name="De Vries R.P."/>
            <person name="Grigoriev I."/>
            <person name="Riley R."/>
            <person name="Hilden K."/>
        </authorList>
    </citation>
    <scope>NUCLEOTIDE SEQUENCE [LARGE SCALE GENOMIC DNA]</scope>
    <source>
        <strain evidence="2 3">FBCC735</strain>
    </source>
</reference>
<dbReference type="STRING" id="154538.A0A1M2VNE5"/>
<dbReference type="Proteomes" id="UP000184267">
    <property type="component" value="Unassembled WGS sequence"/>
</dbReference>
<keyword evidence="3" id="KW-1185">Reference proteome</keyword>
<proteinExistence type="predicted"/>
<dbReference type="EMBL" id="MNAD01000985">
    <property type="protein sequence ID" value="OJT09093.1"/>
    <property type="molecule type" value="Genomic_DNA"/>
</dbReference>
<name>A0A1M2VNE5_TRAPU</name>
<sequence length="1062" mass="119519">MHALRLLPPLGHKDMDRRRGKLIEKVSAELSAMESQKNIAWERHKLLAGLYGFPDEQVSRSPRVYHTEHLFMSRRALEPCILLALLITSALHTLSGMNSDVANLILATIRVVLTGAFIVSNKTTPSPAPSIIPPASLRSTSQGKRRKGARSALTDQQQSMLDSIPHDVRTVLSRLGVEPDIVRYATCPSCSQTYAPNPNSPDEPYPRLCSFKETDKPVCGSVLTREVLHAATSKLGPSRVTYAPLRPFPYRPVFSWIANLFSRKTAEAIVENAWTTSAPSPGASYADILQSPALRQFRAPDGTLYSIQPGNAVHLVFGLFVDWFNPGGNKKAGKSRSVGAMYLVCLNLPPELRFLPEYICLLGIIPGPNEPSLHELNHFLRPLIDELLVLWHSGVHLSKTALHESGRLVRAALIPLICDLPALRKTAGFAGHGSKHFCSFCLLKKSDINNLSRPWPSRTWKEHLDIASRWRDAKTEAERDTVFDDHGLRWSELLRLPYWDPTRYAVVDVMHNLFLGELRHHCRDVWGVNEVKEKPAMKATPHTPAEQAEWLTHLVTALREAVSNGTLVKGALSAVTKPRKGYLVALAQANGIVPDSKPNKQSYGAALLNWVQTHSVDTLIIPPVLPKPTSDFHLASNADDIAKFRVLTPEVVETLRADILSTYLPSWIERPPANFGSAAHGKLKADHWRTVCTINMVITLVRVWSASTATAGDRKVLENFIHLVVAVDLAARRSMDPERARLYDHHMMEYLRTLRELFDHNLVPNHHLSLHLTTCLLLFGPVRGWWGYPFERYNGIIQRLNTNNHIAHIPLTFMRLFYAGAELRWLMSSMEWPDSEEFRDVLDSFRKTYQDAARGSRVLDIFSSIPTPTDAANESMKELYAGLSESRLDNQKYLSFVGLIRALYGPEHFIAYHSDLEDPRSRLSPHVRTLTKLEVGRVTYGTRANHIRNSFVCFRDPSSGDPALVHAGQISQIFLHSRVGPDKERVVQSFVVIDEYIALTDEHAGVDPYLRFPQINTRLYYNRFHSQPIIVRSNDLVSHFAAYFYVPEGIKQSCVVVRSLDR</sequence>
<dbReference type="Pfam" id="PF02992">
    <property type="entry name" value="Transposase_21"/>
    <property type="match status" value="1"/>
</dbReference>
<evidence type="ECO:0000313" key="3">
    <source>
        <dbReference type="Proteomes" id="UP000184267"/>
    </source>
</evidence>
<dbReference type="AlphaFoldDB" id="A0A1M2VNE5"/>
<comment type="caution">
    <text evidence="2">The sequence shown here is derived from an EMBL/GenBank/DDBJ whole genome shotgun (WGS) entry which is preliminary data.</text>
</comment>
<dbReference type="PANTHER" id="PTHR46579:SF1">
    <property type="entry name" value="F5_8 TYPE C DOMAIN-CONTAINING PROTEIN"/>
    <property type="match status" value="1"/>
</dbReference>
<protein>
    <recommendedName>
        <fullName evidence="4">DUF4218 domain-containing protein</fullName>
    </recommendedName>
</protein>
<dbReference type="OMA" id="RTVCTIN"/>
<dbReference type="PANTHER" id="PTHR46579">
    <property type="entry name" value="F5/8 TYPE C DOMAIN-CONTAINING PROTEIN-RELATED"/>
    <property type="match status" value="1"/>
</dbReference>
<dbReference type="OrthoDB" id="3247418at2759"/>
<evidence type="ECO:0000256" key="1">
    <source>
        <dbReference type="SAM" id="MobiDB-lite"/>
    </source>
</evidence>
<organism evidence="2 3">
    <name type="scientific">Trametes pubescens</name>
    <name type="common">White-rot fungus</name>
    <dbReference type="NCBI Taxonomy" id="154538"/>
    <lineage>
        <taxon>Eukaryota</taxon>
        <taxon>Fungi</taxon>
        <taxon>Dikarya</taxon>
        <taxon>Basidiomycota</taxon>
        <taxon>Agaricomycotina</taxon>
        <taxon>Agaricomycetes</taxon>
        <taxon>Polyporales</taxon>
        <taxon>Polyporaceae</taxon>
        <taxon>Trametes</taxon>
    </lineage>
</organism>
<evidence type="ECO:0000313" key="2">
    <source>
        <dbReference type="EMBL" id="OJT09093.1"/>
    </source>
</evidence>
<feature type="region of interest" description="Disordered" evidence="1">
    <location>
        <begin position="124"/>
        <end position="159"/>
    </location>
</feature>
<feature type="non-terminal residue" evidence="2">
    <location>
        <position position="1062"/>
    </location>
</feature>
<accession>A0A1M2VNE5</accession>
<dbReference type="InterPro" id="IPR004242">
    <property type="entry name" value="Transposase_21"/>
</dbReference>
<evidence type="ECO:0008006" key="4">
    <source>
        <dbReference type="Google" id="ProtNLM"/>
    </source>
</evidence>
<gene>
    <name evidence="2" type="ORF">TRAPUB_3</name>
</gene>